<feature type="domain" description="RNA polymerase sigma-70 region 4" evidence="6">
    <location>
        <begin position="180"/>
        <end position="228"/>
    </location>
</feature>
<keyword evidence="1" id="KW-0805">Transcription regulation</keyword>
<sequence length="231" mass="26386">MSTFTDITALSPVEESRFMQQWLPLVKKVVRQLSPQANGMMDREDIEQVALMGLLESLRRYGQPDEQFAGYAMQRVRGAVLDQFRLHDWRPRTLRQKTHKINDGIRAITRSLGREPTDEEICQQLALSPEAWLEHQQLDSACALESLDEILSVEGGGQTAALAGRELEDEVNIQRTLTLALTSLDERERIILNLYYQQGISLKEIALVLDLTEARVCQLNKKMSEKIKAFF</sequence>
<name>A0A2S9IHW0_9GAMM</name>
<dbReference type="RefSeq" id="WP_105590958.1">
    <property type="nucleotide sequence ID" value="NZ_PDET01000001.1"/>
</dbReference>
<dbReference type="AlphaFoldDB" id="A0A2S9IHW0"/>
<dbReference type="InterPro" id="IPR000943">
    <property type="entry name" value="RNA_pol_sigma70"/>
</dbReference>
<protein>
    <submittedName>
        <fullName evidence="7">RNA polymerase sigma factor FliA</fullName>
    </submittedName>
</protein>
<dbReference type="InterPro" id="IPR013325">
    <property type="entry name" value="RNA_pol_sigma_r2"/>
</dbReference>
<dbReference type="SUPFAM" id="SSF88946">
    <property type="entry name" value="Sigma2 domain of RNA polymerase sigma factors"/>
    <property type="match status" value="1"/>
</dbReference>
<dbReference type="Gene3D" id="1.20.140.160">
    <property type="match status" value="1"/>
</dbReference>
<dbReference type="InterPro" id="IPR007627">
    <property type="entry name" value="RNA_pol_sigma70_r2"/>
</dbReference>
<keyword evidence="8" id="KW-1185">Reference proteome</keyword>
<evidence type="ECO:0000256" key="3">
    <source>
        <dbReference type="ARBA" id="ARBA00023125"/>
    </source>
</evidence>
<dbReference type="Pfam" id="PF04542">
    <property type="entry name" value="Sigma70_r2"/>
    <property type="match status" value="1"/>
</dbReference>
<dbReference type="NCBIfam" id="TIGR02479">
    <property type="entry name" value="FliA_WhiG"/>
    <property type="match status" value="1"/>
</dbReference>
<dbReference type="InterPro" id="IPR012845">
    <property type="entry name" value="RNA_pol_sigma_FliA_WhiG"/>
</dbReference>
<dbReference type="GO" id="GO:0003677">
    <property type="term" value="F:DNA binding"/>
    <property type="evidence" value="ECO:0007669"/>
    <property type="project" value="UniProtKB-KW"/>
</dbReference>
<dbReference type="GO" id="GO:0003899">
    <property type="term" value="F:DNA-directed RNA polymerase activity"/>
    <property type="evidence" value="ECO:0007669"/>
    <property type="project" value="InterPro"/>
</dbReference>
<dbReference type="Gene3D" id="1.10.1740.10">
    <property type="match status" value="1"/>
</dbReference>
<keyword evidence="3" id="KW-0238">DNA-binding</keyword>
<dbReference type="SUPFAM" id="SSF88659">
    <property type="entry name" value="Sigma3 and sigma4 domains of RNA polymerase sigma factors"/>
    <property type="match status" value="2"/>
</dbReference>
<dbReference type="InterPro" id="IPR013324">
    <property type="entry name" value="RNA_pol_sigma_r3/r4-like"/>
</dbReference>
<evidence type="ECO:0000259" key="6">
    <source>
        <dbReference type="Pfam" id="PF04545"/>
    </source>
</evidence>
<reference evidence="7 8" key="1">
    <citation type="submission" date="2017-10" db="EMBL/GenBank/DDBJ databases">
        <title>Draft genome of two endophytic bacteria isolated from 'guarana' Paullinia cupana (Mart.) Ducke.</title>
        <authorList>
            <person name="Siqueira K.A."/>
            <person name="Liotti R.G."/>
            <person name="Mendes T.A."/>
            <person name="Soares M.A."/>
        </authorList>
    </citation>
    <scope>NUCLEOTIDE SEQUENCE [LARGE SCALE GENOMIC DNA]</scope>
    <source>
        <strain evidence="7 8">342</strain>
    </source>
</reference>
<organism evidence="7 8">
    <name type="scientific">Pantoea coffeiphila</name>
    <dbReference type="NCBI Taxonomy" id="1465635"/>
    <lineage>
        <taxon>Bacteria</taxon>
        <taxon>Pseudomonadati</taxon>
        <taxon>Pseudomonadota</taxon>
        <taxon>Gammaproteobacteria</taxon>
        <taxon>Enterobacterales</taxon>
        <taxon>Erwiniaceae</taxon>
        <taxon>Pantoea</taxon>
    </lineage>
</organism>
<dbReference type="OrthoDB" id="9799825at2"/>
<evidence type="ECO:0000313" key="8">
    <source>
        <dbReference type="Proteomes" id="UP000239181"/>
    </source>
</evidence>
<gene>
    <name evidence="7" type="ORF">CQW29_01620</name>
</gene>
<dbReference type="EMBL" id="PDET01000001">
    <property type="protein sequence ID" value="PRD17359.1"/>
    <property type="molecule type" value="Genomic_DNA"/>
</dbReference>
<dbReference type="Pfam" id="PF04545">
    <property type="entry name" value="Sigma70_r4"/>
    <property type="match status" value="1"/>
</dbReference>
<evidence type="ECO:0000256" key="1">
    <source>
        <dbReference type="ARBA" id="ARBA00023015"/>
    </source>
</evidence>
<dbReference type="Proteomes" id="UP000239181">
    <property type="component" value="Unassembled WGS sequence"/>
</dbReference>
<dbReference type="InterPro" id="IPR007630">
    <property type="entry name" value="RNA_pol_sigma70_r4"/>
</dbReference>
<dbReference type="PRINTS" id="PR00046">
    <property type="entry name" value="SIGMA70FCT"/>
</dbReference>
<evidence type="ECO:0000256" key="2">
    <source>
        <dbReference type="ARBA" id="ARBA00023082"/>
    </source>
</evidence>
<evidence type="ECO:0000256" key="4">
    <source>
        <dbReference type="ARBA" id="ARBA00023163"/>
    </source>
</evidence>
<feature type="domain" description="RNA polymerase sigma-70 region 2" evidence="5">
    <location>
        <begin position="19"/>
        <end position="90"/>
    </location>
</feature>
<evidence type="ECO:0000259" key="5">
    <source>
        <dbReference type="Pfam" id="PF04542"/>
    </source>
</evidence>
<keyword evidence="2" id="KW-0731">Sigma factor</keyword>
<evidence type="ECO:0000313" key="7">
    <source>
        <dbReference type="EMBL" id="PRD17359.1"/>
    </source>
</evidence>
<proteinExistence type="predicted"/>
<dbReference type="GO" id="GO:0016987">
    <property type="term" value="F:sigma factor activity"/>
    <property type="evidence" value="ECO:0007669"/>
    <property type="project" value="UniProtKB-KW"/>
</dbReference>
<dbReference type="PANTHER" id="PTHR30385">
    <property type="entry name" value="SIGMA FACTOR F FLAGELLAR"/>
    <property type="match status" value="1"/>
</dbReference>
<accession>A0A2S9IHW0</accession>
<keyword evidence="4" id="KW-0804">Transcription</keyword>
<comment type="caution">
    <text evidence="7">The sequence shown here is derived from an EMBL/GenBank/DDBJ whole genome shotgun (WGS) entry which is preliminary data.</text>
</comment>
<dbReference type="NCBIfam" id="TIGR02937">
    <property type="entry name" value="sigma70-ECF"/>
    <property type="match status" value="1"/>
</dbReference>
<dbReference type="GO" id="GO:0006352">
    <property type="term" value="P:DNA-templated transcription initiation"/>
    <property type="evidence" value="ECO:0007669"/>
    <property type="project" value="InterPro"/>
</dbReference>
<dbReference type="InterPro" id="IPR014284">
    <property type="entry name" value="RNA_pol_sigma-70_dom"/>
</dbReference>
<dbReference type="PANTHER" id="PTHR30385:SF7">
    <property type="entry name" value="RNA POLYMERASE SIGMA FACTOR FLIA"/>
    <property type="match status" value="1"/>
</dbReference>